<gene>
    <name evidence="2" type="primary">ORF SG17</name>
</gene>
<dbReference type="GO" id="GO:0016740">
    <property type="term" value="F:transferase activity"/>
    <property type="evidence" value="ECO:0007669"/>
    <property type="project" value="UniProtKB-KW"/>
</dbReference>
<dbReference type="PANTHER" id="PTHR42695:SF5">
    <property type="entry name" value="GLUTAMINE AMIDOTRANSFERASE YLR126C-RELATED"/>
    <property type="match status" value="1"/>
</dbReference>
<proteinExistence type="predicted"/>
<evidence type="ECO:0000259" key="1">
    <source>
        <dbReference type="Pfam" id="PF00117"/>
    </source>
</evidence>
<name>Q8GPY5_PSEAI</name>
<feature type="domain" description="Glutamine amidotransferase" evidence="1">
    <location>
        <begin position="60"/>
        <end position="205"/>
    </location>
</feature>
<dbReference type="PANTHER" id="PTHR42695">
    <property type="entry name" value="GLUTAMINE AMIDOTRANSFERASE YLR126C-RELATED"/>
    <property type="match status" value="1"/>
</dbReference>
<dbReference type="InterPro" id="IPR017926">
    <property type="entry name" value="GATASE"/>
</dbReference>
<keyword evidence="2" id="KW-0808">Transferase</keyword>
<reference evidence="2" key="1">
    <citation type="journal article" date="2002" name="J. Bacteriol.">
        <title>Gene islands integrated into tRNA(Gly) genes confer genome diversity on a Pseudomonas aeruginosa clone.</title>
        <authorList>
            <person name="Larbig K.D."/>
            <person name="Christmann A."/>
            <person name="Johann A."/>
            <person name="Klockgether J."/>
            <person name="Hartsch T."/>
            <person name="Merkl R."/>
            <person name="Wiehlmann L."/>
            <person name="Fritz H.-J."/>
            <person name="Tuemmler B."/>
        </authorList>
    </citation>
    <scope>NUCLEOTIDE SEQUENCE</scope>
    <source>
        <strain evidence="2">SG17M</strain>
    </source>
</reference>
<accession>Q8GPY5</accession>
<dbReference type="Pfam" id="PF00117">
    <property type="entry name" value="GATase"/>
    <property type="match status" value="1"/>
</dbReference>
<evidence type="ECO:0000313" key="2">
    <source>
        <dbReference type="EMBL" id="AAN62239.1"/>
    </source>
</evidence>
<dbReference type="RefSeq" id="WP_071579775.1">
    <property type="nucleotide sequence ID" value="NZ_LLUW01000023.1"/>
</dbReference>
<organism evidence="2">
    <name type="scientific">Pseudomonas aeruginosa</name>
    <dbReference type="NCBI Taxonomy" id="287"/>
    <lineage>
        <taxon>Bacteria</taxon>
        <taxon>Pseudomonadati</taxon>
        <taxon>Pseudomonadota</taxon>
        <taxon>Gammaproteobacteria</taxon>
        <taxon>Pseudomonadales</taxon>
        <taxon>Pseudomonadaceae</taxon>
        <taxon>Pseudomonas</taxon>
    </lineage>
</organism>
<dbReference type="Gene3D" id="3.40.50.880">
    <property type="match status" value="1"/>
</dbReference>
<dbReference type="InterPro" id="IPR044992">
    <property type="entry name" value="ChyE-like"/>
</dbReference>
<dbReference type="InterPro" id="IPR029062">
    <property type="entry name" value="Class_I_gatase-like"/>
</dbReference>
<sequence length="294" mass="32532">MEKLRILICDGNTAADRASFKKFVGYAPSKHFELMLKRCSSQIQTDIAYPADPDPLRVLPLGAYDGILFTGSNSHIYKQDPGVLRQIEFAKAAFESGTPMFGVCWGLQLATVAAGGEVLPSRAADCVCEAPFASGVQLTEHGCSHPMHQSRPAEFDVFSFHSDEVIRLPYGAIVTARNRNFIQAVEIRYGKSTFWGVQYHPELSGLDQAGFLRESAGALVADGRYESLEHVEHAAQAMSRFQNGVEISEEDMIHFETINMNSFEFRPLEILNWLTHLVIPTAQCKLAVGMEQGD</sequence>
<dbReference type="SUPFAM" id="SSF52317">
    <property type="entry name" value="Class I glutamine amidotransferase-like"/>
    <property type="match status" value="1"/>
</dbReference>
<dbReference type="CDD" id="cd01741">
    <property type="entry name" value="GATase1_1"/>
    <property type="match status" value="1"/>
</dbReference>
<dbReference type="PROSITE" id="PS51273">
    <property type="entry name" value="GATASE_TYPE_1"/>
    <property type="match status" value="1"/>
</dbReference>
<dbReference type="EMBL" id="AF440524">
    <property type="protein sequence ID" value="AAN62239.1"/>
    <property type="molecule type" value="Genomic_DNA"/>
</dbReference>
<protein>
    <submittedName>
        <fullName evidence="2">Putative glutamine amidotransferase</fullName>
    </submittedName>
</protein>
<dbReference type="AlphaFoldDB" id="Q8GPY5"/>
<keyword evidence="2" id="KW-0315">Glutamine amidotransferase</keyword>
<dbReference type="GO" id="GO:0005829">
    <property type="term" value="C:cytosol"/>
    <property type="evidence" value="ECO:0007669"/>
    <property type="project" value="TreeGrafter"/>
</dbReference>